<dbReference type="PANTHER" id="PTHR44858">
    <property type="entry name" value="TETRATRICOPEPTIDE REPEAT PROTEIN 6"/>
    <property type="match status" value="1"/>
</dbReference>
<organism evidence="1 2">
    <name type="scientific">Dermatophagoides pteronyssinus</name>
    <name type="common">European house dust mite</name>
    <dbReference type="NCBI Taxonomy" id="6956"/>
    <lineage>
        <taxon>Eukaryota</taxon>
        <taxon>Metazoa</taxon>
        <taxon>Ecdysozoa</taxon>
        <taxon>Arthropoda</taxon>
        <taxon>Chelicerata</taxon>
        <taxon>Arachnida</taxon>
        <taxon>Acari</taxon>
        <taxon>Acariformes</taxon>
        <taxon>Sarcoptiformes</taxon>
        <taxon>Astigmata</taxon>
        <taxon>Psoroptidia</taxon>
        <taxon>Analgoidea</taxon>
        <taxon>Pyroglyphidae</taxon>
        <taxon>Dermatophagoidinae</taxon>
        <taxon>Dermatophagoides</taxon>
    </lineage>
</organism>
<dbReference type="InterPro" id="IPR019734">
    <property type="entry name" value="TPR_rpt"/>
</dbReference>
<dbReference type="KEGG" id="dpte:113790043"/>
<dbReference type="PROSITE" id="PS50005">
    <property type="entry name" value="TPR"/>
    <property type="match status" value="1"/>
</dbReference>
<dbReference type="InterPro" id="IPR038645">
    <property type="entry name" value="TTC5_OB_sf"/>
</dbReference>
<evidence type="ECO:0000313" key="2">
    <source>
        <dbReference type="RefSeq" id="XP_027195457.1"/>
    </source>
</evidence>
<dbReference type="OMA" id="LEFAQSC"/>
<dbReference type="Pfam" id="PF16669">
    <property type="entry name" value="TTC5_OB"/>
    <property type="match status" value="1"/>
</dbReference>
<dbReference type="SUPFAM" id="SSF48452">
    <property type="entry name" value="TPR-like"/>
    <property type="match status" value="2"/>
</dbReference>
<evidence type="ECO:0000313" key="1">
    <source>
        <dbReference type="Proteomes" id="UP000515146"/>
    </source>
</evidence>
<dbReference type="Gene3D" id="2.40.50.550">
    <property type="match status" value="1"/>
</dbReference>
<dbReference type="InParanoid" id="A0A6P6XPS6"/>
<dbReference type="OrthoDB" id="423589at2759"/>
<dbReference type="AlphaFoldDB" id="A0A6P6XPS6"/>
<gene>
    <name evidence="2" type="primary">LOC113790043</name>
</gene>
<keyword evidence="1" id="KW-1185">Reference proteome</keyword>
<dbReference type="Gene3D" id="1.25.40.10">
    <property type="entry name" value="Tetratricopeptide repeat domain"/>
    <property type="match status" value="1"/>
</dbReference>
<dbReference type="PANTHER" id="PTHR44858:SF1">
    <property type="entry name" value="UDP-N-ACETYLGLUCOSAMINE--PEPTIDE N-ACETYLGLUCOSAMINYLTRANSFERASE SPINDLY-RELATED"/>
    <property type="match status" value="1"/>
</dbReference>
<dbReference type="SMART" id="SM00028">
    <property type="entry name" value="TPR"/>
    <property type="match status" value="3"/>
</dbReference>
<dbReference type="RefSeq" id="XP_027195457.1">
    <property type="nucleotide sequence ID" value="XM_027339656.1"/>
</dbReference>
<protein>
    <submittedName>
        <fullName evidence="2">Tetratricopeptide repeat protein 5-like</fullName>
    </submittedName>
</protein>
<reference evidence="2" key="1">
    <citation type="submission" date="2025-08" db="UniProtKB">
        <authorList>
            <consortium name="RefSeq"/>
        </authorList>
    </citation>
    <scope>IDENTIFICATION</scope>
    <source>
        <strain evidence="2">Airmid</strain>
    </source>
</reference>
<name>A0A6P6XPS6_DERPT</name>
<proteinExistence type="predicted"/>
<dbReference type="InterPro" id="IPR032076">
    <property type="entry name" value="TTC5_OB"/>
</dbReference>
<dbReference type="Proteomes" id="UP000515146">
    <property type="component" value="Unplaced"/>
</dbReference>
<sequence length="456" mass="53820">MIEMSKINLESIRKKINNLYRFRDEYFVNNSNENEWPNKRSAIEMKIKEINDELENYINTNHLDDDDNNMNNKAEYYFLRGWLLNIRDQYDTNVFESLTKSIKFQPDNQQAWLELGECYFKKQQLNLAKNCFEKVLQINPSEKHALRNLSIMLRSNQCNTNDQSLETKQQNIVKSIELAKKAIEYDCNDPDSWAILGNAYLTLFFQSSNNKSLNRIDLLEKCKSSYQKALNDPIVRTKSDILYNFSTILQYDEEFEQSLQCLYNASRYDSEWLELIDKKQRLLNLFDEICNGNKLDRTVIKAKKLANIKEQLQTEELKLKKQFQNELKFFNGQTKLIDELNVNEINDCLLVCRIISYIADPHNIFFSSIYIIIDSNGQTITLFVYDLIRNKGPRPGDTLIIIKPFLREYRIKFNGQEFHFKALRIVDPLQEMLINNMQIKNDCLAIPTINVTLKSD</sequence>
<dbReference type="Pfam" id="PF00515">
    <property type="entry name" value="TPR_1"/>
    <property type="match status" value="1"/>
</dbReference>
<dbReference type="InterPro" id="IPR011990">
    <property type="entry name" value="TPR-like_helical_dom_sf"/>
</dbReference>
<accession>A0A6P6XPS6</accession>
<dbReference type="InterPro" id="IPR050498">
    <property type="entry name" value="Ycf3"/>
</dbReference>